<dbReference type="EMBL" id="VSRR010149326">
    <property type="protein sequence ID" value="MPD06079.1"/>
    <property type="molecule type" value="Genomic_DNA"/>
</dbReference>
<accession>A0A5B7KLD4</accession>
<proteinExistence type="predicted"/>
<sequence length="103" mass="11780">MLGKHTSPSLTGVQSRAERIIFEDHPEQPSTLQSLQHRQDVPGLTSLYKVQQRTTVYLQRLHQPLHQAEVQTKGAARTISALTLPRSHTTHHQRQFVPCYVHL</sequence>
<dbReference type="AlphaFoldDB" id="A0A5B7KLD4"/>
<evidence type="ECO:0000313" key="1">
    <source>
        <dbReference type="EMBL" id="MPD06079.1"/>
    </source>
</evidence>
<organism evidence="1 2">
    <name type="scientific">Portunus trituberculatus</name>
    <name type="common">Swimming crab</name>
    <name type="synonym">Neptunus trituberculatus</name>
    <dbReference type="NCBI Taxonomy" id="210409"/>
    <lineage>
        <taxon>Eukaryota</taxon>
        <taxon>Metazoa</taxon>
        <taxon>Ecdysozoa</taxon>
        <taxon>Arthropoda</taxon>
        <taxon>Crustacea</taxon>
        <taxon>Multicrustacea</taxon>
        <taxon>Malacostraca</taxon>
        <taxon>Eumalacostraca</taxon>
        <taxon>Eucarida</taxon>
        <taxon>Decapoda</taxon>
        <taxon>Pleocyemata</taxon>
        <taxon>Brachyura</taxon>
        <taxon>Eubrachyura</taxon>
        <taxon>Portunoidea</taxon>
        <taxon>Portunidae</taxon>
        <taxon>Portuninae</taxon>
        <taxon>Portunus</taxon>
    </lineage>
</organism>
<dbReference type="Proteomes" id="UP000324222">
    <property type="component" value="Unassembled WGS sequence"/>
</dbReference>
<name>A0A5B7KLD4_PORTR</name>
<comment type="caution">
    <text evidence="1">The sequence shown here is derived from an EMBL/GenBank/DDBJ whole genome shotgun (WGS) entry which is preliminary data.</text>
</comment>
<reference evidence="1 2" key="1">
    <citation type="submission" date="2019-05" db="EMBL/GenBank/DDBJ databases">
        <title>Another draft genome of Portunus trituberculatus and its Hox gene families provides insights of decapod evolution.</title>
        <authorList>
            <person name="Jeong J.-H."/>
            <person name="Song I."/>
            <person name="Kim S."/>
            <person name="Choi T."/>
            <person name="Kim D."/>
            <person name="Ryu S."/>
            <person name="Kim W."/>
        </authorList>
    </citation>
    <scope>NUCLEOTIDE SEQUENCE [LARGE SCALE GENOMIC DNA]</scope>
    <source>
        <tissue evidence="1">Muscle</tissue>
    </source>
</reference>
<protein>
    <submittedName>
        <fullName evidence="1">Uncharacterized protein</fullName>
    </submittedName>
</protein>
<keyword evidence="2" id="KW-1185">Reference proteome</keyword>
<gene>
    <name evidence="1" type="ORF">E2C01_101862</name>
</gene>
<evidence type="ECO:0000313" key="2">
    <source>
        <dbReference type="Proteomes" id="UP000324222"/>
    </source>
</evidence>
<dbReference type="OrthoDB" id="7480422at2759"/>